<proteinExistence type="predicted"/>
<protein>
    <submittedName>
        <fullName evidence="2">LysR substrate-binding domain-containing protein</fullName>
    </submittedName>
</protein>
<dbReference type="InterPro" id="IPR012349">
    <property type="entry name" value="Split_barrel_FMN-bd"/>
</dbReference>
<sequence>MAVTVKPLTKADETKKKFFEGMSFAANTVNVITTDGIAGKSGVTVSAMSSVSADTPRPTLLVCVNERSVAAAKILENGVFCVNILRDYQSYVSDVFAGMYNDKLADKFDCTNWAVNPSGAPRVADALVAFDCHIVSSQKVGTHHVIFGEVEDMFIGERGSALVYANRSYGAAHPIVTNRLAVTDETPSGKKLAIGCFHTFGPHILPKLLKRLSDDGQSLSLDVVEGDVRRMKQALLSGEIELAITYDLDLGSEIETSVLTELEPYVLVAENHPLASKKCLKPQDLIGEPMVSVAEPTSREMLEGLLRKHSVEPAVVFHASSFEMLRGMVGQGLGFGVVITRPATMISYDGMPLVAIKLDTDADPSKVVLAHKKGAKLSEEVSKIAMYAKAILAS</sequence>
<evidence type="ECO:0000259" key="1">
    <source>
        <dbReference type="SMART" id="SM00903"/>
    </source>
</evidence>
<organism evidence="2 3">
    <name type="scientific">Kordiimonas pumila</name>
    <dbReference type="NCBI Taxonomy" id="2161677"/>
    <lineage>
        <taxon>Bacteria</taxon>
        <taxon>Pseudomonadati</taxon>
        <taxon>Pseudomonadota</taxon>
        <taxon>Alphaproteobacteria</taxon>
        <taxon>Kordiimonadales</taxon>
        <taxon>Kordiimonadaceae</taxon>
        <taxon>Kordiimonas</taxon>
    </lineage>
</organism>
<dbReference type="RefSeq" id="WP_194215413.1">
    <property type="nucleotide sequence ID" value="NZ_CP061205.1"/>
</dbReference>
<keyword evidence="3" id="KW-1185">Reference proteome</keyword>
<dbReference type="InterPro" id="IPR002563">
    <property type="entry name" value="Flavin_Rdtase-like_dom"/>
</dbReference>
<dbReference type="Proteomes" id="UP001595444">
    <property type="component" value="Unassembled WGS sequence"/>
</dbReference>
<evidence type="ECO:0000313" key="2">
    <source>
        <dbReference type="EMBL" id="MFC3051999.1"/>
    </source>
</evidence>
<feature type="domain" description="Flavin reductase like" evidence="1">
    <location>
        <begin position="22"/>
        <end position="171"/>
    </location>
</feature>
<dbReference type="Pfam" id="PF03466">
    <property type="entry name" value="LysR_substrate"/>
    <property type="match status" value="1"/>
</dbReference>
<dbReference type="SMART" id="SM00903">
    <property type="entry name" value="Flavin_Reduct"/>
    <property type="match status" value="1"/>
</dbReference>
<gene>
    <name evidence="2" type="ORF">ACFOKA_08780</name>
</gene>
<comment type="caution">
    <text evidence="2">The sequence shown here is derived from an EMBL/GenBank/DDBJ whole genome shotgun (WGS) entry which is preliminary data.</text>
</comment>
<dbReference type="EMBL" id="JBHRSL010000006">
    <property type="protein sequence ID" value="MFC3051999.1"/>
    <property type="molecule type" value="Genomic_DNA"/>
</dbReference>
<dbReference type="PANTHER" id="PTHR30419">
    <property type="entry name" value="HTH-TYPE TRANSCRIPTIONAL REGULATOR YBHD"/>
    <property type="match status" value="1"/>
</dbReference>
<dbReference type="InterPro" id="IPR050950">
    <property type="entry name" value="HTH-type_LysR_regulators"/>
</dbReference>
<dbReference type="InterPro" id="IPR005119">
    <property type="entry name" value="LysR_subst-bd"/>
</dbReference>
<dbReference type="SUPFAM" id="SSF53850">
    <property type="entry name" value="Periplasmic binding protein-like II"/>
    <property type="match status" value="1"/>
</dbReference>
<dbReference type="Gene3D" id="2.30.110.10">
    <property type="entry name" value="Electron Transport, Fmn-binding Protein, Chain A"/>
    <property type="match status" value="1"/>
</dbReference>
<accession>A0ABV7D4Q8</accession>
<dbReference type="Pfam" id="PF01613">
    <property type="entry name" value="Flavin_Reduct"/>
    <property type="match status" value="1"/>
</dbReference>
<dbReference type="Gene3D" id="3.40.190.10">
    <property type="entry name" value="Periplasmic binding protein-like II"/>
    <property type="match status" value="2"/>
</dbReference>
<reference evidence="3" key="1">
    <citation type="journal article" date="2019" name="Int. J. Syst. Evol. Microbiol.">
        <title>The Global Catalogue of Microorganisms (GCM) 10K type strain sequencing project: providing services to taxonomists for standard genome sequencing and annotation.</title>
        <authorList>
            <consortium name="The Broad Institute Genomics Platform"/>
            <consortium name="The Broad Institute Genome Sequencing Center for Infectious Disease"/>
            <person name="Wu L."/>
            <person name="Ma J."/>
        </authorList>
    </citation>
    <scope>NUCLEOTIDE SEQUENCE [LARGE SCALE GENOMIC DNA]</scope>
    <source>
        <strain evidence="3">KCTC 62164</strain>
    </source>
</reference>
<name>A0ABV7D4Q8_9PROT</name>
<evidence type="ECO:0000313" key="3">
    <source>
        <dbReference type="Proteomes" id="UP001595444"/>
    </source>
</evidence>
<dbReference type="SUPFAM" id="SSF50475">
    <property type="entry name" value="FMN-binding split barrel"/>
    <property type="match status" value="1"/>
</dbReference>